<reference evidence="2 3" key="1">
    <citation type="submission" date="2019-08" db="EMBL/GenBank/DDBJ databases">
        <title>In-depth cultivation of the pig gut microbiome towards novel bacterial diversity and tailored functional studies.</title>
        <authorList>
            <person name="Wylensek D."/>
            <person name="Hitch T.C.A."/>
            <person name="Clavel T."/>
        </authorList>
    </citation>
    <scope>NUCLEOTIDE SEQUENCE [LARGE SCALE GENOMIC DNA]</scope>
    <source>
        <strain evidence="2 3">BBE-744-WT-12</strain>
    </source>
</reference>
<accession>A0A844G6E2</accession>
<dbReference type="GO" id="GO:0004622">
    <property type="term" value="F:phosphatidylcholine lysophospholipase activity"/>
    <property type="evidence" value="ECO:0007669"/>
    <property type="project" value="TreeGrafter"/>
</dbReference>
<dbReference type="Gene3D" id="3.40.50.1110">
    <property type="entry name" value="SGNH hydrolase"/>
    <property type="match status" value="1"/>
</dbReference>
<keyword evidence="3" id="KW-1185">Reference proteome</keyword>
<name>A0A844G6E2_9BACT</name>
<dbReference type="PANTHER" id="PTHR30383">
    <property type="entry name" value="THIOESTERASE 1/PROTEASE 1/LYSOPHOSPHOLIPASE L1"/>
    <property type="match status" value="1"/>
</dbReference>
<feature type="domain" description="SGNH hydrolase-type esterase" evidence="1">
    <location>
        <begin position="159"/>
        <end position="339"/>
    </location>
</feature>
<dbReference type="PANTHER" id="PTHR30383:SF5">
    <property type="entry name" value="SGNH HYDROLASE-TYPE ESTERASE DOMAIN-CONTAINING PROTEIN"/>
    <property type="match status" value="1"/>
</dbReference>
<organism evidence="2 3">
    <name type="scientific">Victivallis lenta</name>
    <dbReference type="NCBI Taxonomy" id="2606640"/>
    <lineage>
        <taxon>Bacteria</taxon>
        <taxon>Pseudomonadati</taxon>
        <taxon>Lentisphaerota</taxon>
        <taxon>Lentisphaeria</taxon>
        <taxon>Victivallales</taxon>
        <taxon>Victivallaceae</taxon>
        <taxon>Victivallis</taxon>
    </lineage>
</organism>
<proteinExistence type="predicted"/>
<dbReference type="InterPro" id="IPR036514">
    <property type="entry name" value="SGNH_hydro_sf"/>
</dbReference>
<sequence length="349" mass="37981">MLSDWLWNRETGDVCGETVLFTESESAVLAFPAEEVTAVYNPTLGAVYAEGRDFRLEQGGRVLRRLPGSTMPFLTRERLYPSPERAVLFPDEGANAIGSASGSPTGLVCFDRADFFARHQVSIDYRTRAPFPAIPAADPAKLPKTRKCLCEKKLLDIAFIGDSITDGWNSTEKVGVAPGQAPWPGLVTERLSRRTSCRMVNGAVSGSGSAFGVEHLEACCREFPPALLFIAYGMNDLSHLSEEGFGRNISRIVDAGLAKNPDMEFVLVSQMSGNPEWDLTPAGKDTVFARKLRQIAEDGGARLAYAPVNELWHALIAGKRFLDVTGNGVNHPNDYGHRIYAAAAASVWD</sequence>
<gene>
    <name evidence="2" type="ORF">FYJ85_15580</name>
</gene>
<dbReference type="Proteomes" id="UP000435649">
    <property type="component" value="Unassembled WGS sequence"/>
</dbReference>
<dbReference type="InterPro" id="IPR013830">
    <property type="entry name" value="SGNH_hydro"/>
</dbReference>
<dbReference type="SUPFAM" id="SSF52266">
    <property type="entry name" value="SGNH hydrolase"/>
    <property type="match status" value="1"/>
</dbReference>
<comment type="caution">
    <text evidence="2">The sequence shown here is derived from an EMBL/GenBank/DDBJ whole genome shotgun (WGS) entry which is preliminary data.</text>
</comment>
<dbReference type="EMBL" id="VUNS01000019">
    <property type="protein sequence ID" value="MST98462.1"/>
    <property type="molecule type" value="Genomic_DNA"/>
</dbReference>
<dbReference type="Pfam" id="PF13472">
    <property type="entry name" value="Lipase_GDSL_2"/>
    <property type="match status" value="1"/>
</dbReference>
<dbReference type="InterPro" id="IPR051532">
    <property type="entry name" value="Ester_Hydrolysis_Enzymes"/>
</dbReference>
<dbReference type="CDD" id="cd00229">
    <property type="entry name" value="SGNH_hydrolase"/>
    <property type="match status" value="1"/>
</dbReference>
<evidence type="ECO:0000259" key="1">
    <source>
        <dbReference type="Pfam" id="PF13472"/>
    </source>
</evidence>
<protein>
    <recommendedName>
        <fullName evidence="1">SGNH hydrolase-type esterase domain-containing protein</fullName>
    </recommendedName>
</protein>
<dbReference type="AlphaFoldDB" id="A0A844G6E2"/>
<evidence type="ECO:0000313" key="3">
    <source>
        <dbReference type="Proteomes" id="UP000435649"/>
    </source>
</evidence>
<evidence type="ECO:0000313" key="2">
    <source>
        <dbReference type="EMBL" id="MST98462.1"/>
    </source>
</evidence>